<sequence>MRTASPVAMSMFYLILGAILVYLAQEQVGERGWNFFSFFIIAFAAFDFFVGIRFLVLRKAIKNMQDKD</sequence>
<evidence type="ECO:0000256" key="1">
    <source>
        <dbReference type="SAM" id="Phobius"/>
    </source>
</evidence>
<keyword evidence="1" id="KW-0472">Membrane</keyword>
<feature type="transmembrane region" description="Helical" evidence="1">
    <location>
        <begin position="7"/>
        <end position="24"/>
    </location>
</feature>
<protein>
    <recommendedName>
        <fullName evidence="4">DUF4305 domain-containing protein</fullName>
    </recommendedName>
</protein>
<reference evidence="2 3" key="1">
    <citation type="submission" date="2023-07" db="EMBL/GenBank/DDBJ databases">
        <title>Genomic Encyclopedia of Type Strains, Phase IV (KMG-IV): sequencing the most valuable type-strain genomes for metagenomic binning, comparative biology and taxonomic classification.</title>
        <authorList>
            <person name="Goeker M."/>
        </authorList>
    </citation>
    <scope>NUCLEOTIDE SEQUENCE [LARGE SCALE GENOMIC DNA]</scope>
    <source>
        <strain evidence="2 3">DSM 19154</strain>
    </source>
</reference>
<keyword evidence="1" id="KW-1133">Transmembrane helix</keyword>
<keyword evidence="1" id="KW-0812">Transmembrane</keyword>
<gene>
    <name evidence="2" type="ORF">J2S05_003342</name>
</gene>
<name>A0ABT9YM07_9BACI</name>
<comment type="caution">
    <text evidence="2">The sequence shown here is derived from an EMBL/GenBank/DDBJ whole genome shotgun (WGS) entry which is preliminary data.</text>
</comment>
<proteinExistence type="predicted"/>
<evidence type="ECO:0000313" key="2">
    <source>
        <dbReference type="EMBL" id="MDQ0208531.1"/>
    </source>
</evidence>
<evidence type="ECO:0008006" key="4">
    <source>
        <dbReference type="Google" id="ProtNLM"/>
    </source>
</evidence>
<dbReference type="EMBL" id="JAUSUA010000005">
    <property type="protein sequence ID" value="MDQ0208531.1"/>
    <property type="molecule type" value="Genomic_DNA"/>
</dbReference>
<dbReference type="InterPro" id="IPR025426">
    <property type="entry name" value="DUF4305"/>
</dbReference>
<keyword evidence="3" id="KW-1185">Reference proteome</keyword>
<dbReference type="Proteomes" id="UP001225034">
    <property type="component" value="Unassembled WGS sequence"/>
</dbReference>
<evidence type="ECO:0000313" key="3">
    <source>
        <dbReference type="Proteomes" id="UP001225034"/>
    </source>
</evidence>
<accession>A0ABT9YM07</accession>
<dbReference type="RefSeq" id="WP_306984649.1">
    <property type="nucleotide sequence ID" value="NZ_JAUSUA010000005.1"/>
</dbReference>
<organism evidence="2 3">
    <name type="scientific">Alkalicoccobacillus murimartini</name>
    <dbReference type="NCBI Taxonomy" id="171685"/>
    <lineage>
        <taxon>Bacteria</taxon>
        <taxon>Bacillati</taxon>
        <taxon>Bacillota</taxon>
        <taxon>Bacilli</taxon>
        <taxon>Bacillales</taxon>
        <taxon>Bacillaceae</taxon>
        <taxon>Alkalicoccobacillus</taxon>
    </lineage>
</organism>
<dbReference type="Pfam" id="PF14146">
    <property type="entry name" value="DUF4305"/>
    <property type="match status" value="1"/>
</dbReference>
<feature type="transmembrane region" description="Helical" evidence="1">
    <location>
        <begin position="36"/>
        <end position="57"/>
    </location>
</feature>